<dbReference type="RefSeq" id="WP_330086387.1">
    <property type="nucleotide sequence ID" value="NZ_JAUGZK010000001.1"/>
</dbReference>
<evidence type="ECO:0000313" key="2">
    <source>
        <dbReference type="EMBL" id="MEE2023034.1"/>
    </source>
</evidence>
<keyword evidence="1" id="KW-0472">Membrane</keyword>
<organism evidence="2 3">
    <name type="scientific">Alkalimonas mucilaginosa</name>
    <dbReference type="NCBI Taxonomy" id="3057676"/>
    <lineage>
        <taxon>Bacteria</taxon>
        <taxon>Pseudomonadati</taxon>
        <taxon>Pseudomonadota</taxon>
        <taxon>Gammaproteobacteria</taxon>
        <taxon>Alkalimonas</taxon>
    </lineage>
</organism>
<feature type="transmembrane region" description="Helical" evidence="1">
    <location>
        <begin position="193"/>
        <end position="215"/>
    </location>
</feature>
<dbReference type="EMBL" id="JAUGZK010000001">
    <property type="protein sequence ID" value="MEE2023034.1"/>
    <property type="molecule type" value="Genomic_DNA"/>
</dbReference>
<protein>
    <submittedName>
        <fullName evidence="2">EpsG family protein</fullName>
    </submittedName>
</protein>
<comment type="caution">
    <text evidence="2">The sequence shown here is derived from an EMBL/GenBank/DDBJ whole genome shotgun (WGS) entry which is preliminary data.</text>
</comment>
<feature type="transmembrane region" description="Helical" evidence="1">
    <location>
        <begin position="87"/>
        <end position="105"/>
    </location>
</feature>
<dbReference type="Proteomes" id="UP001339167">
    <property type="component" value="Unassembled WGS sequence"/>
</dbReference>
<feature type="transmembrane region" description="Helical" evidence="1">
    <location>
        <begin position="112"/>
        <end position="135"/>
    </location>
</feature>
<proteinExistence type="predicted"/>
<evidence type="ECO:0000313" key="3">
    <source>
        <dbReference type="Proteomes" id="UP001339167"/>
    </source>
</evidence>
<feature type="transmembrane region" description="Helical" evidence="1">
    <location>
        <begin position="262"/>
        <end position="280"/>
    </location>
</feature>
<accession>A0ABU7JBK9</accession>
<dbReference type="InterPro" id="IPR049458">
    <property type="entry name" value="EpsG-like"/>
</dbReference>
<feature type="transmembrane region" description="Helical" evidence="1">
    <location>
        <begin position="21"/>
        <end position="39"/>
    </location>
</feature>
<reference evidence="2 3" key="1">
    <citation type="submission" date="2023-06" db="EMBL/GenBank/DDBJ databases">
        <title>Alkalimonas sp., MEB004 an alkaliphilic bacterium isolated from Lonar Lake, India.</title>
        <authorList>
            <person name="Joshi A."/>
            <person name="Thite S."/>
        </authorList>
    </citation>
    <scope>NUCLEOTIDE SEQUENCE [LARGE SCALE GENOMIC DNA]</scope>
    <source>
        <strain evidence="2 3">MEB004</strain>
    </source>
</reference>
<name>A0ABU7JBK9_9GAMM</name>
<gene>
    <name evidence="2" type="ORF">QWF21_02160</name>
</gene>
<feature type="transmembrane region" description="Helical" evidence="1">
    <location>
        <begin position="307"/>
        <end position="325"/>
    </location>
</feature>
<evidence type="ECO:0000256" key="1">
    <source>
        <dbReference type="SAM" id="Phobius"/>
    </source>
</evidence>
<keyword evidence="1" id="KW-1133">Transmembrane helix</keyword>
<sequence>MQWIDRDIRISHKDLMNSLSLIFALAYSAVLSYLPSAAFRDRENYFAYARNYEEIFLRYDSFLGKAFNEPLFLAFNYLGRIFFAPEQMPSVFVFIISFSVSYFVFKSSRNGVMLFFSFVILLLLPQVFHLQLVTLRQGLAVSMVIWAVLITRKEYFIALVILAAGFVHSSFFIFFVMYILDVALSGQNYSNRYYLRLFAQIMLSLVISISFIYLAQLLGARQATAQHLTSGVNVGGGALVLWSFVFFILLTRSRYYFYQDQTVRLAFIGILSYLTMYFISPLAGRFIISFLPFIIAAIVAKFSYRDVVLVFVIILAGSFSFVDTVKNNSLTPYGVSYFGF</sequence>
<keyword evidence="1" id="KW-0812">Transmembrane</keyword>
<feature type="transmembrane region" description="Helical" evidence="1">
    <location>
        <begin position="227"/>
        <end position="250"/>
    </location>
</feature>
<dbReference type="Pfam" id="PF14897">
    <property type="entry name" value="EpsG"/>
    <property type="match status" value="1"/>
</dbReference>
<feature type="transmembrane region" description="Helical" evidence="1">
    <location>
        <begin position="155"/>
        <end position="181"/>
    </location>
</feature>
<keyword evidence="3" id="KW-1185">Reference proteome</keyword>